<dbReference type="InterPro" id="IPR042480">
    <property type="entry name" value="DISP3"/>
</dbReference>
<evidence type="ECO:0000313" key="7">
    <source>
        <dbReference type="Proteomes" id="UP001178507"/>
    </source>
</evidence>
<dbReference type="SUPFAM" id="SSF82866">
    <property type="entry name" value="Multidrug efflux transporter AcrB transmembrane domain"/>
    <property type="match status" value="2"/>
</dbReference>
<feature type="transmembrane region" description="Helical" evidence="3">
    <location>
        <begin position="350"/>
        <end position="373"/>
    </location>
</feature>
<feature type="transmembrane region" description="Helical" evidence="3">
    <location>
        <begin position="1998"/>
        <end position="2021"/>
    </location>
</feature>
<feature type="transmembrane region" description="Helical" evidence="3">
    <location>
        <begin position="2027"/>
        <end position="2045"/>
    </location>
</feature>
<feature type="disulfide bond" evidence="1">
    <location>
        <begin position="1755"/>
        <end position="1765"/>
    </location>
</feature>
<feature type="transmembrane region" description="Helical" evidence="3">
    <location>
        <begin position="380"/>
        <end position="399"/>
    </location>
</feature>
<feature type="domain" description="SSD" evidence="5">
    <location>
        <begin position="418"/>
        <end position="513"/>
    </location>
</feature>
<gene>
    <name evidence="6" type="ORF">EVOR1521_LOCUS5980</name>
</gene>
<keyword evidence="1" id="KW-0245">EGF-like domain</keyword>
<evidence type="ECO:0000256" key="3">
    <source>
        <dbReference type="SAM" id="Phobius"/>
    </source>
</evidence>
<dbReference type="PROSITE" id="PS50156">
    <property type="entry name" value="SSD"/>
    <property type="match status" value="1"/>
</dbReference>
<comment type="caution">
    <text evidence="1">Lacks conserved residue(s) required for the propagation of feature annotation.</text>
</comment>
<dbReference type="InterPro" id="IPR002049">
    <property type="entry name" value="LE_dom"/>
</dbReference>
<feature type="region of interest" description="Disordered" evidence="2">
    <location>
        <begin position="1104"/>
        <end position="1216"/>
    </location>
</feature>
<keyword evidence="7" id="KW-1185">Reference proteome</keyword>
<keyword evidence="3" id="KW-0472">Membrane</keyword>
<feature type="compositionally biased region" description="Low complexity" evidence="2">
    <location>
        <begin position="1113"/>
        <end position="1216"/>
    </location>
</feature>
<evidence type="ECO:0000256" key="1">
    <source>
        <dbReference type="PROSITE-ProRule" id="PRU00076"/>
    </source>
</evidence>
<feature type="domain" description="EGF-like" evidence="4">
    <location>
        <begin position="1751"/>
        <end position="1784"/>
    </location>
</feature>
<evidence type="ECO:0000256" key="2">
    <source>
        <dbReference type="SAM" id="MobiDB-lite"/>
    </source>
</evidence>
<protein>
    <submittedName>
        <fullName evidence="6">Uncharacterized protein</fullName>
    </submittedName>
</protein>
<dbReference type="PRINTS" id="PR00011">
    <property type="entry name" value="EGFLAMININ"/>
</dbReference>
<organism evidence="6 7">
    <name type="scientific">Effrenium voratum</name>
    <dbReference type="NCBI Taxonomy" id="2562239"/>
    <lineage>
        <taxon>Eukaryota</taxon>
        <taxon>Sar</taxon>
        <taxon>Alveolata</taxon>
        <taxon>Dinophyceae</taxon>
        <taxon>Suessiales</taxon>
        <taxon>Symbiodiniaceae</taxon>
        <taxon>Effrenium</taxon>
    </lineage>
</organism>
<dbReference type="PANTHER" id="PTHR46687:SF1">
    <property type="entry name" value="PROTEIN DISPATCHED HOMOLOG 3"/>
    <property type="match status" value="1"/>
</dbReference>
<feature type="transmembrane region" description="Helical" evidence="3">
    <location>
        <begin position="2101"/>
        <end position="2125"/>
    </location>
</feature>
<feature type="transmembrane region" description="Helical" evidence="3">
    <location>
        <begin position="488"/>
        <end position="513"/>
    </location>
</feature>
<dbReference type="PROSITE" id="PS50026">
    <property type="entry name" value="EGF_3"/>
    <property type="match status" value="1"/>
</dbReference>
<name>A0AA36HXD1_9DINO</name>
<dbReference type="InterPro" id="IPR000742">
    <property type="entry name" value="EGF"/>
</dbReference>
<dbReference type="InterPro" id="IPR000731">
    <property type="entry name" value="SSD"/>
</dbReference>
<feature type="region of interest" description="Disordered" evidence="2">
    <location>
        <begin position="1364"/>
        <end position="1407"/>
    </location>
</feature>
<feature type="transmembrane region" description="Helical" evidence="3">
    <location>
        <begin position="2066"/>
        <end position="2089"/>
    </location>
</feature>
<sequence length="2212" mass="236531">MFRYRDEYAPAVALLGVGLALLLLQLLAFAFHKLTAAGQKRKLCGPWQIWVDCVLTACPLATLTFGILLPVGFSYAGLSASNFWVDVNLDFSTYLAAELDDQYLLDLTLAVARDQITRSDKIHERGGDRWRSWNFAEALQNLSNGSAAVPDRRLVQRTQSVTYWRLDLFYEAKDSEKGIFTPEALEEIRDFESRIRATEGFETYCRKRFGVDCDPAYSVTNVFFAVPNATTSDGETMQVIYDGSGGLANINDVLRGFLRDGVAWWVDKDFGPRNVRSQYTRATFFGGVPLPGYPDIETRLDEQLEKSNQFLVKLWETLLHRTDISGPDALKYEHVTFTWVESRALYNHEVVFYLISDCLFCAGTFLVVSILVLLRQQNIFISFFGVLGVLLAFTSTYYFHYAVMGYKRLTLLDFISLFLIASIAADDILLLYNTYQLAPALHRKEMKPAEKMRWAYREASAAMLVTSATTCGSFYANLLSIVTVVRAFGFFMGTLVVWNFLNVLTIFPSALLVNDMYLIPCLRYLCCCCCRGTGAQTIDTGAETPRPNGVLQAASRLARQFSKDHGSHSAISLEIQAEVQHERLDCMERMVAKYFTPFVAKCRWLLLALSLGISATFITLAITGFELASGDIVIFEKDVNLGRVEKLQTELFSSYNMQDLNFALSVTSPLSPTTVPSCPRLGDNNSWCSGSRGSCDTFTGQCTCQGSYVGQGCSVPLAAGTLDVVSLPWPQQERRFEAIHILARPSMLRSPASVEASLLVLLQNNGDNNVEWSVSATAVWLGLLPTSGVVEKRSFSRADYVFPGVGGFEASYFLGGQFAGFSEEATATISSVTPGIDDQQVIFSASVLQPPALSLLDVLVAETVEEVNVTPMLEPAFALDYGFSDDDSLNLAAPGKRPQPSYNVSVPFGVRAIAVRHVAYGTAAAVAVEGVSSNGTSQAIALDIEPAINVISITVSSALSYVSVIYHLEVVRESTTTTTTLPPNLIVGEVSIDVSNCSFLSTDEAAQGDLAGGLAAAAEVPAGAVTVDVRCSRRLSEERQLQSGGNVVYEMLLPGDLDLVATLQRLEEQSPSSLTQRLQESLANGTSGLVITVTAISPLQVNPTTTTLEPNATTTATTITTTSESTTTTTRTSTSSSSTSMSSSSSTATSTSATSTSETSTTVTGTVTTTTITSTSSSSTSSSSTSSSSTSRSSTSSSSTSSSSTRSTRTTSTATVDPAFSTTATTSTRSTYTSTSASSTTTATTATMTSSTATTFTLTTTSITETTSTWSTTTITSSTSTQTTSSSTSTSSTSNSSTSTSSTSTSSTSTSSTSTSSTTSSSSSTSGTSTSSSSTSSSSTSSTSSTATVTSTSTTSSSATLTISSTTTQSTSITMTRTTNTITTTNGPGTETTTTSQTRTSSTITTKTTTTTSQTTTSSSTTTKTTTTKTATSTTSTSTTTRTKTTTSTTSSSTTTTTTLTVSQTQTSTSSTTSSSSTSTRSTQTSTSGTSTLQSTSSSRTFTSSSTLTSSGTSVTGTTTSLTGTTSSSTITSTTTLLDYVFSGSLSLETSNCTALETPEGQQGLEKGIAEVAVVDPSYVDVTDVACSRRLALDDSRRLSEVVVVGYIIDLPPTTTDAAIVLGIAAQSNLQSESLQSLGQTLELALVSAGVPLSLNVTQLGDFALAEKTTTTSTTTTTLYCPGEPVCGGIQGDCVVAPPGDPRHWVCQCQETYDGENCSERICPSCQNNGTCDEGLWGCNCTAEFQGERCELLRCPKDCSEAGDCDTYTGRCECYSGYAGEDCSEEPTQLVPITNCIEIMLTWGLKGYEVDNTSAAVFEQAFDLFAPEAQAWLLETCAEARVREDLMVREQLVCWIEGWERYLRSVDGEFPVENPDLASQGLQAFMHLEAAAPFLGDVATDQPDYDGRPYFARVRLKINVAMNDATSYRTEVQERWADWVEARNARAPASAGAMLMVSVTFTQMELESQVLASTFMAFGGSITVSMVAVAIFTQNLILALYVCLNVILVVCVLSGFLLNIMDYEFGVAEAIGATIFVGLSLDYCLHLAHAYNEAPMSESLEKMRHALVVIGPSIMGGAITTISGTAFLLPCRILLFQKLGWTLFANAIVSMVYTFMFLSPVLIICGPTGSMGTIFCLPCFRRCTPHDHVARYGESRVQDADVATSSSTLPDPTALPAIEEEPENALRVQANESQDVIDVDEVAKIEVTSFDG</sequence>
<dbReference type="CDD" id="cd00055">
    <property type="entry name" value="EGF_Lam"/>
    <property type="match status" value="1"/>
</dbReference>
<dbReference type="EMBL" id="CAUJNA010000443">
    <property type="protein sequence ID" value="CAJ1377082.1"/>
    <property type="molecule type" value="Genomic_DNA"/>
</dbReference>
<feature type="transmembrane region" description="Helical" evidence="3">
    <location>
        <begin position="454"/>
        <end position="476"/>
    </location>
</feature>
<dbReference type="PANTHER" id="PTHR46687">
    <property type="entry name" value="PROTEIN DISPATCHED HOMOLOG 3"/>
    <property type="match status" value="1"/>
</dbReference>
<dbReference type="Gene3D" id="2.10.25.10">
    <property type="entry name" value="Laminin"/>
    <property type="match status" value="2"/>
</dbReference>
<dbReference type="GO" id="GO:0005737">
    <property type="term" value="C:cytoplasm"/>
    <property type="evidence" value="ECO:0007669"/>
    <property type="project" value="TreeGrafter"/>
</dbReference>
<reference evidence="6" key="1">
    <citation type="submission" date="2023-08" db="EMBL/GenBank/DDBJ databases">
        <authorList>
            <person name="Chen Y."/>
            <person name="Shah S."/>
            <person name="Dougan E. K."/>
            <person name="Thang M."/>
            <person name="Chan C."/>
        </authorList>
    </citation>
    <scope>NUCLEOTIDE SEQUENCE</scope>
</reference>
<dbReference type="Gene3D" id="1.20.1640.10">
    <property type="entry name" value="Multidrug efflux transporter AcrB transmembrane domain"/>
    <property type="match status" value="2"/>
</dbReference>
<accession>A0AA36HXD1</accession>
<keyword evidence="1" id="KW-1015">Disulfide bond</keyword>
<proteinExistence type="predicted"/>
<feature type="region of interest" description="Disordered" evidence="2">
    <location>
        <begin position="1276"/>
        <end position="1351"/>
    </location>
</feature>
<dbReference type="Proteomes" id="UP001178507">
    <property type="component" value="Unassembled WGS sequence"/>
</dbReference>
<evidence type="ECO:0000259" key="5">
    <source>
        <dbReference type="PROSITE" id="PS50156"/>
    </source>
</evidence>
<dbReference type="PROSITE" id="PS01186">
    <property type="entry name" value="EGF_2"/>
    <property type="match status" value="1"/>
</dbReference>
<evidence type="ECO:0000313" key="6">
    <source>
        <dbReference type="EMBL" id="CAJ1377082.1"/>
    </source>
</evidence>
<evidence type="ECO:0000259" key="4">
    <source>
        <dbReference type="PROSITE" id="PS50026"/>
    </source>
</evidence>
<feature type="region of interest" description="Disordered" evidence="2">
    <location>
        <begin position="1431"/>
        <end position="1530"/>
    </location>
</feature>
<keyword evidence="3" id="KW-1133">Transmembrane helix</keyword>
<dbReference type="PROSITE" id="PS00022">
    <property type="entry name" value="EGF_1"/>
    <property type="match status" value="1"/>
</dbReference>
<feature type="disulfide bond" evidence="1">
    <location>
        <begin position="1774"/>
        <end position="1783"/>
    </location>
</feature>
<feature type="transmembrane region" description="Helical" evidence="3">
    <location>
        <begin position="411"/>
        <end position="433"/>
    </location>
</feature>
<keyword evidence="3" id="KW-0812">Transmembrane</keyword>
<comment type="caution">
    <text evidence="6">The sequence shown here is derived from an EMBL/GenBank/DDBJ whole genome shotgun (WGS) entry which is preliminary data.</text>
</comment>
<feature type="transmembrane region" description="Helical" evidence="3">
    <location>
        <begin position="604"/>
        <end position="625"/>
    </location>
</feature>
<feature type="transmembrane region" description="Helical" evidence="3">
    <location>
        <begin position="1970"/>
        <end position="1991"/>
    </location>
</feature>